<dbReference type="GO" id="GO:0034506">
    <property type="term" value="C:chromosome, centromeric core domain"/>
    <property type="evidence" value="ECO:0007669"/>
    <property type="project" value="TreeGrafter"/>
</dbReference>
<evidence type="ECO:0000313" key="4">
    <source>
        <dbReference type="Proteomes" id="UP000614334"/>
    </source>
</evidence>
<reference evidence="3" key="1">
    <citation type="submission" date="2020-09" db="EMBL/GenBank/DDBJ databases">
        <title>Comparative genome analyses of four rice-infecting Rhizoctonia solani isolates reveal extensive enrichment of homogalacturonan modification genes.</title>
        <authorList>
            <person name="Lee D.-Y."/>
            <person name="Jeon J."/>
            <person name="Kim K.-T."/>
            <person name="Cheong K."/>
            <person name="Song H."/>
            <person name="Choi G."/>
            <person name="Ko J."/>
            <person name="Opiyo S.O."/>
            <person name="Zuo S."/>
            <person name="Madhav S."/>
            <person name="Lee Y.-H."/>
            <person name="Wang G.-L."/>
        </authorList>
    </citation>
    <scope>NUCLEOTIDE SEQUENCE</scope>
    <source>
        <strain evidence="3">AG1-IA B2</strain>
    </source>
</reference>
<dbReference type="EMBL" id="JACYCF010000007">
    <property type="protein sequence ID" value="KAF8756279.1"/>
    <property type="molecule type" value="Genomic_DNA"/>
</dbReference>
<dbReference type="PANTHER" id="PTHR28538">
    <property type="entry name" value="INTEGRAL INNER NUCLEAR MEMBRANE PROTEIN IMA1"/>
    <property type="match status" value="1"/>
</dbReference>
<evidence type="ECO:0000256" key="1">
    <source>
        <dbReference type="SAM" id="MobiDB-lite"/>
    </source>
</evidence>
<evidence type="ECO:0000313" key="3">
    <source>
        <dbReference type="EMBL" id="KAF8756279.1"/>
    </source>
</evidence>
<protein>
    <submittedName>
        <fullName evidence="3">Ima1 N-terminal domain</fullName>
    </submittedName>
</protein>
<accession>A0A8H7IGP7</accession>
<dbReference type="Proteomes" id="UP000614334">
    <property type="component" value="Unassembled WGS sequence"/>
</dbReference>
<sequence>MFDKNGRLVSDHPAMHDEMLNTDSFAKRDPTYSQRLTEFPAYKESLYARYPPVCANCQPAVDEQIQQKDSMAKSAALGGWLQASARRSKSPGSGFGEKPPGTIGRQVVVWNIRGALWLGTTLWWLLTDIQGGLLYPPPPKSLPCPNLIIGVLSILWQFWDPTWKSLQRTHLQGHEARVEGKAVWVANLLAFRSIRIIRPPRIRLVSSSRTHHTPKPKGGSLTTFGESNSEQPVEVPAFSGLSLSSFSPTRPTRSVNPIFGVTSLPQSQSQPQFQSLSGDYNDTEATDAMDWTPAVAYTRDEAAELLRPARFAPEKPTGLEGLIEKFGISEDEARKPTGNQRSSTNARVSGVEKGIFIGAFSALGLVGILVFVVTWWPQWLASQQNTGQVLTPQHIVEGL</sequence>
<evidence type="ECO:0000256" key="2">
    <source>
        <dbReference type="SAM" id="Phobius"/>
    </source>
</evidence>
<dbReference type="GO" id="GO:0034992">
    <property type="term" value="C:microtubule organizing center attachment site"/>
    <property type="evidence" value="ECO:0007669"/>
    <property type="project" value="TreeGrafter"/>
</dbReference>
<dbReference type="PANTHER" id="PTHR28538:SF1">
    <property type="entry name" value="INTEGRAL INNER NUCLEAR MEMBRANE PROTEIN IMA1"/>
    <property type="match status" value="1"/>
</dbReference>
<gene>
    <name evidence="3" type="ORF">RHS01_04839</name>
</gene>
<dbReference type="GO" id="GO:0044732">
    <property type="term" value="C:mitotic spindle pole body"/>
    <property type="evidence" value="ECO:0007669"/>
    <property type="project" value="TreeGrafter"/>
</dbReference>
<dbReference type="InterPro" id="IPR042321">
    <property type="entry name" value="Ima1"/>
</dbReference>
<proteinExistence type="predicted"/>
<dbReference type="AlphaFoldDB" id="A0A8H7IGP7"/>
<keyword evidence="2" id="KW-1133">Transmembrane helix</keyword>
<keyword evidence="2" id="KW-0472">Membrane</keyword>
<keyword evidence="2" id="KW-0812">Transmembrane</keyword>
<comment type="caution">
    <text evidence="3">The sequence shown here is derived from an EMBL/GenBank/DDBJ whole genome shotgun (WGS) entry which is preliminary data.</text>
</comment>
<feature type="region of interest" description="Disordered" evidence="1">
    <location>
        <begin position="207"/>
        <end position="228"/>
    </location>
</feature>
<dbReference type="GO" id="GO:0071765">
    <property type="term" value="P:nuclear inner membrane organization"/>
    <property type="evidence" value="ECO:0007669"/>
    <property type="project" value="InterPro"/>
</dbReference>
<organism evidence="3 4">
    <name type="scientific">Rhizoctonia solani</name>
    <dbReference type="NCBI Taxonomy" id="456999"/>
    <lineage>
        <taxon>Eukaryota</taxon>
        <taxon>Fungi</taxon>
        <taxon>Dikarya</taxon>
        <taxon>Basidiomycota</taxon>
        <taxon>Agaricomycotina</taxon>
        <taxon>Agaricomycetes</taxon>
        <taxon>Cantharellales</taxon>
        <taxon>Ceratobasidiaceae</taxon>
        <taxon>Rhizoctonia</taxon>
    </lineage>
</organism>
<feature type="transmembrane region" description="Helical" evidence="2">
    <location>
        <begin position="355"/>
        <end position="376"/>
    </location>
</feature>
<name>A0A8H7IGP7_9AGAM</name>